<evidence type="ECO:0000259" key="3">
    <source>
        <dbReference type="Pfam" id="PF00496"/>
    </source>
</evidence>
<dbReference type="InterPro" id="IPR006311">
    <property type="entry name" value="TAT_signal"/>
</dbReference>
<dbReference type="Gene3D" id="3.10.105.10">
    <property type="entry name" value="Dipeptide-binding Protein, Domain 3"/>
    <property type="match status" value="1"/>
</dbReference>
<dbReference type="InterPro" id="IPR019546">
    <property type="entry name" value="TAT_signal_bac_arc"/>
</dbReference>
<feature type="chain" id="PRO_5039081953" evidence="2">
    <location>
        <begin position="29"/>
        <end position="557"/>
    </location>
</feature>
<reference evidence="4" key="1">
    <citation type="submission" date="2021-02" db="EMBL/GenBank/DDBJ databases">
        <title>Natrosporangium hydrolyticum gen. nov., sp. nov, a haloalkaliphilic actinobacterium from a soda solonchak soil.</title>
        <authorList>
            <person name="Sorokin D.Y."/>
            <person name="Khijniak T.V."/>
            <person name="Zakharycheva A.P."/>
            <person name="Boueva O.V."/>
            <person name="Ariskina E.V."/>
            <person name="Hahnke R.L."/>
            <person name="Bunk B."/>
            <person name="Sproer C."/>
            <person name="Schumann P."/>
            <person name="Evtushenko L.I."/>
            <person name="Kublanov I.V."/>
        </authorList>
    </citation>
    <scope>NUCLEOTIDE SEQUENCE</scope>
    <source>
        <strain evidence="4">DSM 106523</strain>
    </source>
</reference>
<dbReference type="GO" id="GO:0015833">
    <property type="term" value="P:peptide transport"/>
    <property type="evidence" value="ECO:0007669"/>
    <property type="project" value="TreeGrafter"/>
</dbReference>
<accession>A0A895YCQ9</accession>
<dbReference type="EMBL" id="CP070499">
    <property type="protein sequence ID" value="QSB13972.1"/>
    <property type="molecule type" value="Genomic_DNA"/>
</dbReference>
<dbReference type="InterPro" id="IPR039424">
    <property type="entry name" value="SBP_5"/>
</dbReference>
<dbReference type="InterPro" id="IPR000914">
    <property type="entry name" value="SBP_5_dom"/>
</dbReference>
<sequence>MLPMNRRTFLRGSALAAGAGALSLTACGGQEQSGTDPQPLTLRMPGPDVAFPSPFTYRGGIGYLQASYLYDTLLWKDAAGEYIPWLATGFERSDDGRTYTFTLREGVTWHDGEPLTAEDVAFTFDYLAEHADQLAPSVITVPNYDNLAGVEAIDELTVEFRLREPDWTFEQFTGAGGVLIFPRHIWSSISEPGQQQDPALLVGSGPYRLTEYEPGTGANLYLANDDYFLGQPAVARIEHRPVDDPLAALLAGEVDQAGGVGPGTGLRPQALAPFEDRDEFEVIDAPFGETVVGLYWNLAAGGVLAEASFRRACALAIDRQMLVERLFDGKAAPGNPGLLPPSHPYHVPVEQYEHDPAQAEQLLADAGYERDGADGIRRGPDGEPLRFELLVSNEQPMGPVELVIAELAEIGIECEPVAVDLPSFHERLNSGQTELSMTTFGGTNTDEQPDGMAKVYASTSRSLQRAQGYANAEFDRLAEQQRATLDESERQELAAQMQQLVAEELPMLPLVYPPLTTIVRTTEFDAWYLTPGGVGGLVPGVNNKHAFVTGATTGGVS</sequence>
<dbReference type="RefSeq" id="WP_239676090.1">
    <property type="nucleotide sequence ID" value="NZ_CP070499.1"/>
</dbReference>
<dbReference type="InterPro" id="IPR030678">
    <property type="entry name" value="Peptide/Ni-bd"/>
</dbReference>
<dbReference type="GO" id="GO:1904680">
    <property type="term" value="F:peptide transmembrane transporter activity"/>
    <property type="evidence" value="ECO:0007669"/>
    <property type="project" value="TreeGrafter"/>
</dbReference>
<organism evidence="4 5">
    <name type="scientific">Natronosporangium hydrolyticum</name>
    <dbReference type="NCBI Taxonomy" id="2811111"/>
    <lineage>
        <taxon>Bacteria</taxon>
        <taxon>Bacillati</taxon>
        <taxon>Actinomycetota</taxon>
        <taxon>Actinomycetes</taxon>
        <taxon>Micromonosporales</taxon>
        <taxon>Micromonosporaceae</taxon>
        <taxon>Natronosporangium</taxon>
    </lineage>
</organism>
<proteinExistence type="predicted"/>
<keyword evidence="5" id="KW-1185">Reference proteome</keyword>
<evidence type="ECO:0000256" key="1">
    <source>
        <dbReference type="ARBA" id="ARBA00022729"/>
    </source>
</evidence>
<dbReference type="KEGG" id="nhy:JQS43_20895"/>
<dbReference type="PIRSF" id="PIRSF002741">
    <property type="entry name" value="MppA"/>
    <property type="match status" value="1"/>
</dbReference>
<dbReference type="PANTHER" id="PTHR30290">
    <property type="entry name" value="PERIPLASMIC BINDING COMPONENT OF ABC TRANSPORTER"/>
    <property type="match status" value="1"/>
</dbReference>
<evidence type="ECO:0000256" key="2">
    <source>
        <dbReference type="SAM" id="SignalP"/>
    </source>
</evidence>
<feature type="domain" description="Solute-binding protein family 5" evidence="3">
    <location>
        <begin position="81"/>
        <end position="448"/>
    </location>
</feature>
<dbReference type="Proteomes" id="UP000662857">
    <property type="component" value="Chromosome"/>
</dbReference>
<dbReference type="PROSITE" id="PS51257">
    <property type="entry name" value="PROKAR_LIPOPROTEIN"/>
    <property type="match status" value="1"/>
</dbReference>
<evidence type="ECO:0000313" key="5">
    <source>
        <dbReference type="Proteomes" id="UP000662857"/>
    </source>
</evidence>
<keyword evidence="1 2" id="KW-0732">Signal</keyword>
<dbReference type="GO" id="GO:0042597">
    <property type="term" value="C:periplasmic space"/>
    <property type="evidence" value="ECO:0007669"/>
    <property type="project" value="UniProtKB-ARBA"/>
</dbReference>
<gene>
    <name evidence="4" type="ORF">JQS43_20895</name>
</gene>
<dbReference type="Pfam" id="PF00496">
    <property type="entry name" value="SBP_bac_5"/>
    <property type="match status" value="1"/>
</dbReference>
<dbReference type="Gene3D" id="3.40.190.10">
    <property type="entry name" value="Periplasmic binding protein-like II"/>
    <property type="match status" value="1"/>
</dbReference>
<evidence type="ECO:0000313" key="4">
    <source>
        <dbReference type="EMBL" id="QSB13972.1"/>
    </source>
</evidence>
<name>A0A895YCQ9_9ACTN</name>
<feature type="signal peptide" evidence="2">
    <location>
        <begin position="1"/>
        <end position="28"/>
    </location>
</feature>
<dbReference type="PANTHER" id="PTHR30290:SF64">
    <property type="entry name" value="ABC TRANSPORTER PERIPLASMIC BINDING PROTEIN"/>
    <property type="match status" value="1"/>
</dbReference>
<dbReference type="SUPFAM" id="SSF53850">
    <property type="entry name" value="Periplasmic binding protein-like II"/>
    <property type="match status" value="1"/>
</dbReference>
<dbReference type="NCBIfam" id="TIGR01409">
    <property type="entry name" value="TAT_signal_seq"/>
    <property type="match status" value="1"/>
</dbReference>
<dbReference type="PROSITE" id="PS51318">
    <property type="entry name" value="TAT"/>
    <property type="match status" value="1"/>
</dbReference>
<dbReference type="GO" id="GO:0043190">
    <property type="term" value="C:ATP-binding cassette (ABC) transporter complex"/>
    <property type="evidence" value="ECO:0007669"/>
    <property type="project" value="InterPro"/>
</dbReference>
<dbReference type="AlphaFoldDB" id="A0A895YCQ9"/>
<protein>
    <submittedName>
        <fullName evidence="4">Twin-arginine translocation signal domain-containing protein</fullName>
    </submittedName>
</protein>